<dbReference type="RefSeq" id="XP_002112082.1">
    <property type="nucleotide sequence ID" value="XM_002112046.1"/>
</dbReference>
<dbReference type="InParanoid" id="B3RVS4"/>
<feature type="compositionally biased region" description="Basic and acidic residues" evidence="1">
    <location>
        <begin position="7"/>
        <end position="38"/>
    </location>
</feature>
<dbReference type="Gene3D" id="2.30.42.10">
    <property type="match status" value="3"/>
</dbReference>
<dbReference type="EMBL" id="DS985244">
    <property type="protein sequence ID" value="EDV26049.1"/>
    <property type="molecule type" value="Genomic_DNA"/>
</dbReference>
<feature type="domain" description="PDZ" evidence="2">
    <location>
        <begin position="769"/>
        <end position="838"/>
    </location>
</feature>
<dbReference type="STRING" id="10228.B3RVS4"/>
<dbReference type="HOGENOM" id="CLU_263354_0_0_1"/>
<accession>B3RVS4</accession>
<dbReference type="Proteomes" id="UP000009022">
    <property type="component" value="Unassembled WGS sequence"/>
</dbReference>
<dbReference type="SUPFAM" id="SSF50044">
    <property type="entry name" value="SH3-domain"/>
    <property type="match status" value="1"/>
</dbReference>
<gene>
    <name evidence="3" type="ORF">TRIADDRAFT_55757</name>
</gene>
<dbReference type="InterPro" id="IPR036028">
    <property type="entry name" value="SH3-like_dom_sf"/>
</dbReference>
<dbReference type="CDD" id="cd00136">
    <property type="entry name" value="PDZ_canonical"/>
    <property type="match status" value="1"/>
</dbReference>
<dbReference type="PANTHER" id="PTHR13865:SF28">
    <property type="entry name" value="POLYCHAETOID, ISOFORM O"/>
    <property type="match status" value="1"/>
</dbReference>
<dbReference type="SUPFAM" id="SSF50156">
    <property type="entry name" value="PDZ domain-like"/>
    <property type="match status" value="3"/>
</dbReference>
<evidence type="ECO:0000259" key="2">
    <source>
        <dbReference type="PROSITE" id="PS50106"/>
    </source>
</evidence>
<dbReference type="GeneID" id="6753295"/>
<dbReference type="GO" id="GO:0005886">
    <property type="term" value="C:plasma membrane"/>
    <property type="evidence" value="ECO:0000318"/>
    <property type="project" value="GO_Central"/>
</dbReference>
<keyword evidence="4" id="KW-1185">Reference proteome</keyword>
<feature type="region of interest" description="Disordered" evidence="1">
    <location>
        <begin position="74"/>
        <end position="133"/>
    </location>
</feature>
<dbReference type="AlphaFoldDB" id="B3RVS4"/>
<dbReference type="InterPro" id="IPR036034">
    <property type="entry name" value="PDZ_sf"/>
</dbReference>
<dbReference type="OrthoDB" id="10067129at2759"/>
<dbReference type="PROSITE" id="PS50106">
    <property type="entry name" value="PDZ"/>
    <property type="match status" value="2"/>
</dbReference>
<feature type="region of interest" description="Disordered" evidence="1">
    <location>
        <begin position="592"/>
        <end position="616"/>
    </location>
</feature>
<name>B3RVS4_TRIAD</name>
<dbReference type="GO" id="GO:0045216">
    <property type="term" value="P:cell-cell junction organization"/>
    <property type="evidence" value="ECO:0000318"/>
    <property type="project" value="GO_Central"/>
</dbReference>
<dbReference type="PhylomeDB" id="B3RVS4"/>
<evidence type="ECO:0000313" key="3">
    <source>
        <dbReference type="EMBL" id="EDV26049.1"/>
    </source>
</evidence>
<dbReference type="SMART" id="SM00228">
    <property type="entry name" value="PDZ"/>
    <property type="match status" value="3"/>
</dbReference>
<proteinExistence type="predicted"/>
<feature type="domain" description="PDZ" evidence="2">
    <location>
        <begin position="447"/>
        <end position="528"/>
    </location>
</feature>
<dbReference type="GO" id="GO:0005923">
    <property type="term" value="C:bicellular tight junction"/>
    <property type="evidence" value="ECO:0000318"/>
    <property type="project" value="GO_Central"/>
</dbReference>
<feature type="region of interest" description="Disordered" evidence="1">
    <location>
        <begin position="189"/>
        <end position="209"/>
    </location>
</feature>
<dbReference type="GO" id="GO:0050839">
    <property type="term" value="F:cell adhesion molecule binding"/>
    <property type="evidence" value="ECO:0000318"/>
    <property type="project" value="GO_Central"/>
</dbReference>
<dbReference type="InterPro" id="IPR027417">
    <property type="entry name" value="P-loop_NTPase"/>
</dbReference>
<evidence type="ECO:0000313" key="4">
    <source>
        <dbReference type="Proteomes" id="UP000009022"/>
    </source>
</evidence>
<dbReference type="KEGG" id="tad:TRIADDRAFT_55757"/>
<dbReference type="GO" id="GO:0150105">
    <property type="term" value="P:protein localization to cell-cell junction"/>
    <property type="evidence" value="ECO:0000318"/>
    <property type="project" value="GO_Central"/>
</dbReference>
<sequence>MAAALRESPDRLVNKGDKETTQSHRRSNSDPKDIKQAHSDSLANIPDRYLSNISKNLYPYGSKNSKINISNSSQASTLKDDNQHSHSNNHDSGNKKRGRRYDNQVQRSQSWYGSHKMKPSTTHHKLRTHSQQALEEVRSMLNELNDEIQNGFNSITFTQVMDAMISELRNCLQLCQDEYKRGSNQLPYAVNSSQQQHSERSTQGRTSEKRIDGIYRIVKPRRLNSTNQPTPYDHDIHDGKEHEEHLYNNTRRRHSLPEFQSSATNNINFKEDYLNRRFNQDDRIYKHAIFTLRQEEEQGNEDFSNSHDRNRTLDDNIASFNQRNDYTMHTTDKVNHDRIEEIAMLRRELETTTTRLLNIQSEYAILKSQNETLKSLSEKRNSVHSPSKRDASIQVSIYDMTDKEQLTMEASGYQGKRKIIKQESISSNDNDRRDSMQSSDVPDEKWEVTNYEEEISFIAPKDLGFTVEGEYIIKSVEKDSEAENFGLSVGDKLKAINGQKIHNMSISSVEKLLKKNRKHLTLALTKKITQLNQSKPTNTQNYAVNNITVLVDQYSSYSDSGDSVSHGIYGSNLSLDSLNSIVSASQLSAQNGETNLAPDNSKLNRKKSNSLTASGRIRLSKYRRHRAVSESNLVQIDGTTQRSNSTGNLSNNGSLITDEQYLTEFATSTEEIRVESIQVHRSLSETGNLQKNLSNDDFSSLQRAHTSDGTTFKRSKISNQLIAKLEDKSKFQKYLFDAFDTNNLSMLGFENSVKAGILSGIYGDGDLRTYNIDKESNSIFPGFQVMPQNNGLVYISSVSAGSAAWQQGILCGDKLLMINGVPIIKYTRQDLFTLLNTTSLLKITVIEKHFKITINGGNKVGLFVTEVDKSASLAGIAVGDRIIECAGINTRGATREEMEIIFNSRENSPLATVVQNYSNYSNMLINKPWDDVYVRALSGYTAKTAKELSFQAEQILHIIDTFVGNRLGYWKASIVEIDNGDGKPALVPSSTDLSMQRTEVGKIEIVIDAHESNDLNGSNRKNSDDSIQSSFSIEEGDDLSITTESSKIVRGSAKNKSKIWGKMKKTLKPKKLLSSSNSAPEKSTTIDDLKIEEILPVKDSVLSPPSKICYTRLVRQQCCYQRPVMLLGPLAHMFSDGLLKVHAIFVFDEATLDRLINVSIHPIVLYLEFRSTNDILRIDGSISEEEAATMIEKSLGWLKSHKNKISGSVQINGTYPQTLDVVSSKIKEMQKRKVWIDWTVDHTSHYDPLYDIGKVSKTESAEQESVDLATENINTTEL</sequence>
<dbReference type="InterPro" id="IPR001478">
    <property type="entry name" value="PDZ"/>
</dbReference>
<dbReference type="Gene3D" id="2.30.30.40">
    <property type="entry name" value="SH3 Domains"/>
    <property type="match status" value="1"/>
</dbReference>
<reference evidence="3 4" key="1">
    <citation type="journal article" date="2008" name="Nature">
        <title>The Trichoplax genome and the nature of placozoans.</title>
        <authorList>
            <person name="Srivastava M."/>
            <person name="Begovic E."/>
            <person name="Chapman J."/>
            <person name="Putnam N.H."/>
            <person name="Hellsten U."/>
            <person name="Kawashima T."/>
            <person name="Kuo A."/>
            <person name="Mitros T."/>
            <person name="Salamov A."/>
            <person name="Carpenter M.L."/>
            <person name="Signorovitch A.Y."/>
            <person name="Moreno M.A."/>
            <person name="Kamm K."/>
            <person name="Grimwood J."/>
            <person name="Schmutz J."/>
            <person name="Shapiro H."/>
            <person name="Grigoriev I.V."/>
            <person name="Buss L.W."/>
            <person name="Schierwater B."/>
            <person name="Dellaporta S.L."/>
            <person name="Rokhsar D.S."/>
        </authorList>
    </citation>
    <scope>NUCLEOTIDE SEQUENCE [LARGE SCALE GENOMIC DNA]</scope>
    <source>
        <strain evidence="3 4">Grell-BS-1999</strain>
    </source>
</reference>
<dbReference type="Pfam" id="PF00595">
    <property type="entry name" value="PDZ"/>
    <property type="match status" value="1"/>
</dbReference>
<evidence type="ECO:0000256" key="1">
    <source>
        <dbReference type="SAM" id="MobiDB-lite"/>
    </source>
</evidence>
<dbReference type="PANTHER" id="PTHR13865">
    <property type="entry name" value="TIGHT JUNCTION PROTEIN"/>
    <property type="match status" value="1"/>
</dbReference>
<feature type="region of interest" description="Disordered" evidence="1">
    <location>
        <begin position="1"/>
        <end position="41"/>
    </location>
</feature>
<dbReference type="GO" id="GO:0098609">
    <property type="term" value="P:cell-cell adhesion"/>
    <property type="evidence" value="ECO:0000318"/>
    <property type="project" value="GO_Central"/>
</dbReference>
<dbReference type="Pfam" id="PF17820">
    <property type="entry name" value="PDZ_6"/>
    <property type="match status" value="1"/>
</dbReference>
<dbReference type="InterPro" id="IPR041489">
    <property type="entry name" value="PDZ_6"/>
</dbReference>
<dbReference type="Gene3D" id="3.40.50.300">
    <property type="entry name" value="P-loop containing nucleotide triphosphate hydrolases"/>
    <property type="match status" value="1"/>
</dbReference>
<feature type="compositionally biased region" description="Basic and acidic residues" evidence="1">
    <location>
        <begin position="78"/>
        <end position="94"/>
    </location>
</feature>
<dbReference type="eggNOG" id="KOG3580">
    <property type="taxonomic scope" value="Eukaryota"/>
</dbReference>
<dbReference type="CTD" id="6753295"/>
<organism evidence="3 4">
    <name type="scientific">Trichoplax adhaerens</name>
    <name type="common">Trichoplax reptans</name>
    <dbReference type="NCBI Taxonomy" id="10228"/>
    <lineage>
        <taxon>Eukaryota</taxon>
        <taxon>Metazoa</taxon>
        <taxon>Placozoa</taxon>
        <taxon>Uniplacotomia</taxon>
        <taxon>Trichoplacea</taxon>
        <taxon>Trichoplacidae</taxon>
        <taxon>Trichoplax</taxon>
    </lineage>
</organism>
<feature type="region of interest" description="Disordered" evidence="1">
    <location>
        <begin position="420"/>
        <end position="444"/>
    </location>
</feature>
<feature type="compositionally biased region" description="Basic and acidic residues" evidence="1">
    <location>
        <begin position="197"/>
        <end position="209"/>
    </location>
</feature>
<feature type="compositionally biased region" description="Basic residues" evidence="1">
    <location>
        <begin position="115"/>
        <end position="128"/>
    </location>
</feature>
<protein>
    <recommendedName>
        <fullName evidence="2">PDZ domain-containing protein</fullName>
    </recommendedName>
</protein>
<feature type="compositionally biased region" description="Polar residues" evidence="1">
    <location>
        <begin position="103"/>
        <end position="112"/>
    </location>
</feature>